<dbReference type="SMART" id="SM00028">
    <property type="entry name" value="TPR"/>
    <property type="match status" value="2"/>
</dbReference>
<dbReference type="Gene3D" id="1.25.40.10">
    <property type="entry name" value="Tetratricopeptide repeat domain"/>
    <property type="match status" value="1"/>
</dbReference>
<proteinExistence type="predicted"/>
<accession>A0A397UW07</accession>
<dbReference type="InterPro" id="IPR019734">
    <property type="entry name" value="TPR_rpt"/>
</dbReference>
<dbReference type="Proteomes" id="UP000266673">
    <property type="component" value="Unassembled WGS sequence"/>
</dbReference>
<dbReference type="EMBL" id="QKWP01000874">
    <property type="protein sequence ID" value="RIB13982.1"/>
    <property type="molecule type" value="Genomic_DNA"/>
</dbReference>
<feature type="repeat" description="TPR" evidence="1">
    <location>
        <begin position="38"/>
        <end position="71"/>
    </location>
</feature>
<evidence type="ECO:0000313" key="2">
    <source>
        <dbReference type="EMBL" id="RIB13982.1"/>
    </source>
</evidence>
<comment type="caution">
    <text evidence="2">The sequence shown here is derived from an EMBL/GenBank/DDBJ whole genome shotgun (WGS) entry which is preliminary data.</text>
</comment>
<dbReference type="AlphaFoldDB" id="A0A397UW07"/>
<dbReference type="PROSITE" id="PS50005">
    <property type="entry name" value="TPR"/>
    <property type="match status" value="1"/>
</dbReference>
<keyword evidence="1" id="KW-0802">TPR repeat</keyword>
<dbReference type="OrthoDB" id="2017782at2759"/>
<gene>
    <name evidence="2" type="ORF">C2G38_2097069</name>
</gene>
<dbReference type="SUPFAM" id="SSF48452">
    <property type="entry name" value="TPR-like"/>
    <property type="match status" value="1"/>
</dbReference>
<protein>
    <submittedName>
        <fullName evidence="2">Uncharacterized protein</fullName>
    </submittedName>
</protein>
<dbReference type="Pfam" id="PF00515">
    <property type="entry name" value="TPR_1"/>
    <property type="match status" value="1"/>
</dbReference>
<evidence type="ECO:0000256" key="1">
    <source>
        <dbReference type="PROSITE-ProRule" id="PRU00339"/>
    </source>
</evidence>
<organism evidence="2 3">
    <name type="scientific">Gigaspora rosea</name>
    <dbReference type="NCBI Taxonomy" id="44941"/>
    <lineage>
        <taxon>Eukaryota</taxon>
        <taxon>Fungi</taxon>
        <taxon>Fungi incertae sedis</taxon>
        <taxon>Mucoromycota</taxon>
        <taxon>Glomeromycotina</taxon>
        <taxon>Glomeromycetes</taxon>
        <taxon>Diversisporales</taxon>
        <taxon>Gigasporaceae</taxon>
        <taxon>Gigaspora</taxon>
    </lineage>
</organism>
<evidence type="ECO:0000313" key="3">
    <source>
        <dbReference type="Proteomes" id="UP000266673"/>
    </source>
</evidence>
<dbReference type="InterPro" id="IPR011990">
    <property type="entry name" value="TPR-like_helical_dom_sf"/>
</dbReference>
<reference evidence="2 3" key="1">
    <citation type="submission" date="2018-06" db="EMBL/GenBank/DDBJ databases">
        <title>Comparative genomics reveals the genomic features of Rhizophagus irregularis, R. cerebriforme, R. diaphanum and Gigaspora rosea, and their symbiotic lifestyle signature.</title>
        <authorList>
            <person name="Morin E."/>
            <person name="San Clemente H."/>
            <person name="Chen E.C.H."/>
            <person name="De La Providencia I."/>
            <person name="Hainaut M."/>
            <person name="Kuo A."/>
            <person name="Kohler A."/>
            <person name="Murat C."/>
            <person name="Tang N."/>
            <person name="Roy S."/>
            <person name="Loubradou J."/>
            <person name="Henrissat B."/>
            <person name="Grigoriev I.V."/>
            <person name="Corradi N."/>
            <person name="Roux C."/>
            <person name="Martin F.M."/>
        </authorList>
    </citation>
    <scope>NUCLEOTIDE SEQUENCE [LARGE SCALE GENOMIC DNA]</scope>
    <source>
        <strain evidence="2 3">DAOM 194757</strain>
    </source>
</reference>
<keyword evidence="3" id="KW-1185">Reference proteome</keyword>
<name>A0A397UW07_9GLOM</name>
<sequence length="74" mass="8867">MYKNIVWNDHGRSHFLKGEFQEAINNYTWPINSDSKDVIALMGRGEAYYKLRKYKEALSDYTKILEFTLRIPMF</sequence>